<reference evidence="6" key="1">
    <citation type="submission" date="2023-07" db="EMBL/GenBank/DDBJ databases">
        <title>30 novel species of actinomycetes from the DSMZ collection.</title>
        <authorList>
            <person name="Nouioui I."/>
        </authorList>
    </citation>
    <scope>NUCLEOTIDE SEQUENCE [LARGE SCALE GENOMIC DNA]</scope>
    <source>
        <strain evidence="6">DSM 41886</strain>
    </source>
</reference>
<evidence type="ECO:0000256" key="2">
    <source>
        <dbReference type="ARBA" id="ARBA00022840"/>
    </source>
</evidence>
<comment type="caution">
    <text evidence="5">The sequence shown here is derived from an EMBL/GenBank/DDBJ whole genome shotgun (WGS) entry which is preliminary data.</text>
</comment>
<dbReference type="Proteomes" id="UP001183615">
    <property type="component" value="Unassembled WGS sequence"/>
</dbReference>
<keyword evidence="1" id="KW-0547">Nucleotide-binding</keyword>
<dbReference type="SUPFAM" id="SSF52540">
    <property type="entry name" value="P-loop containing nucleoside triphosphate hydrolases"/>
    <property type="match status" value="1"/>
</dbReference>
<feature type="coiled-coil region" evidence="3">
    <location>
        <begin position="942"/>
        <end position="988"/>
    </location>
</feature>
<keyword evidence="2" id="KW-0067">ATP-binding</keyword>
<feature type="domain" description="Orc1-like AAA ATPase" evidence="4">
    <location>
        <begin position="5"/>
        <end position="170"/>
    </location>
</feature>
<protein>
    <submittedName>
        <fullName evidence="5">AAA family ATPase</fullName>
    </submittedName>
</protein>
<dbReference type="Pfam" id="PF13191">
    <property type="entry name" value="AAA_16"/>
    <property type="match status" value="1"/>
</dbReference>
<dbReference type="EMBL" id="JAVREV010000013">
    <property type="protein sequence ID" value="MDT0445296.1"/>
    <property type="molecule type" value="Genomic_DNA"/>
</dbReference>
<evidence type="ECO:0000259" key="4">
    <source>
        <dbReference type="Pfam" id="PF13191"/>
    </source>
</evidence>
<keyword evidence="6" id="KW-1185">Reference proteome</keyword>
<dbReference type="InterPro" id="IPR041664">
    <property type="entry name" value="AAA_16"/>
</dbReference>
<proteinExistence type="predicted"/>
<organism evidence="5 6">
    <name type="scientific">Streptomyces johnsoniae</name>
    <dbReference type="NCBI Taxonomy" id="3075532"/>
    <lineage>
        <taxon>Bacteria</taxon>
        <taxon>Bacillati</taxon>
        <taxon>Actinomycetota</taxon>
        <taxon>Actinomycetes</taxon>
        <taxon>Kitasatosporales</taxon>
        <taxon>Streptomycetaceae</taxon>
        <taxon>Streptomyces</taxon>
    </lineage>
</organism>
<keyword evidence="3" id="KW-0175">Coiled coil</keyword>
<name>A0ABU2S8J4_9ACTN</name>
<accession>A0ABU2S8J4</accession>
<evidence type="ECO:0000313" key="5">
    <source>
        <dbReference type="EMBL" id="MDT0445296.1"/>
    </source>
</evidence>
<dbReference type="PANTHER" id="PTHR16305:SF35">
    <property type="entry name" value="TRANSCRIPTIONAL ACTIVATOR DOMAIN"/>
    <property type="match status" value="1"/>
</dbReference>
<dbReference type="PANTHER" id="PTHR16305">
    <property type="entry name" value="TESTICULAR SOLUBLE ADENYLYL CYCLASE"/>
    <property type="match status" value="1"/>
</dbReference>
<dbReference type="InterPro" id="IPR027417">
    <property type="entry name" value="P-loop_NTPase"/>
</dbReference>
<dbReference type="RefSeq" id="WP_311619516.1">
    <property type="nucleotide sequence ID" value="NZ_JAVREV010000013.1"/>
</dbReference>
<evidence type="ECO:0000256" key="1">
    <source>
        <dbReference type="ARBA" id="ARBA00022741"/>
    </source>
</evidence>
<evidence type="ECO:0000256" key="3">
    <source>
        <dbReference type="SAM" id="Coils"/>
    </source>
</evidence>
<sequence>MFDDLFGREHAAGVLRSQIARAVASHGGLVLVAGEAGIGKTALVTGAAEEARARGALVLGGSCWHAENAPGYWPWTQVIRGLRRAAAPREWAAAEEAAGPDLAVLLAGTGGAGAAESFGLHDAVTTALVTASQHRPVVIVLEDLHWADTASLRLLQFAVQHTWFERLLLICTYRDTEVAPPEHPLHALMMPLVAKATTLALAGLNADEVGALMARTAGRAPGQGLAAQVHRRTGGNPFFVEQTARLWHGGGGVGGIPPGVREAVRRRLGLLPEHVVALLTGAAVLGREFHRQVLAATAAAPVPEVDRLLAHAAAARLVEQRPSGRFAFAHDLVRETLYDALDEAEQRRRHAAVVHALDGAPELADRVPPADLARHAHLAGGELDPALAVELLRSAAEEARGRMAFEESIGHSRKAFELAAAVGPRRRILAGLDLAGQLGHAADPTHATDVYEQVAEEARRLDDPELMARVALSMYQSNGPIFRTRLGRLNTELLQLAHRRLIGEPQGRPLPAGDDPDTLERIARELSIRSAVLARRGHDEDALSFSLWARHDTIWGPGTAAEREALTAEMADMARRRGDADLEHFATALGWVALLEQGDPRYLEQFDAFLASVERMDRPRYHLSAAVDRTILATFQGRFAEAEEARARLTDLMRDDDREELALFRNHMCWALLQAQGRFAELAELQVSSGAKEHPHPELVAGIDAAEQGQVAATMRHFDAARAASYPRHVEALWLRFQAQAAALSGDPELIAAARAKLAPLAGQWAVSMFGFDISGPFLLWSGLLDLAEERWDEAVGAFTEAARSADRLLARPWAARARLHLARALLGRGGAGDAEAARVLLRETAEEATALGLRNVAEQAAAALTEPRAAAPERNEFRFDGRVWTLRYAGRTVHLPDAKGLRDLRHLIGQAGQDIAAGRLLDPSGEVRVFGGDPVLDDEAKARYRQRLDRLDDEIDRAAGRGDPAKAAELDRERAALLEELRAAAGLGGRSRRLGDEAERARKTVTARIRDTLRRLDTHHPELATHLRATVSTGTVCTYHPPPGEEAHFRL</sequence>
<gene>
    <name evidence="5" type="ORF">RM779_22220</name>
</gene>
<evidence type="ECO:0000313" key="6">
    <source>
        <dbReference type="Proteomes" id="UP001183615"/>
    </source>
</evidence>